<dbReference type="OrthoDB" id="10267474at2759"/>
<dbReference type="Proteomes" id="UP000785679">
    <property type="component" value="Unassembled WGS sequence"/>
</dbReference>
<evidence type="ECO:0000256" key="2">
    <source>
        <dbReference type="ARBA" id="ARBA00023242"/>
    </source>
</evidence>
<evidence type="ECO:0000256" key="3">
    <source>
        <dbReference type="ARBA" id="ARBA00038295"/>
    </source>
</evidence>
<dbReference type="GO" id="GO:0003714">
    <property type="term" value="F:transcription corepressor activity"/>
    <property type="evidence" value="ECO:0007669"/>
    <property type="project" value="TreeGrafter"/>
</dbReference>
<keyword evidence="6" id="KW-1185">Reference proteome</keyword>
<dbReference type="Pfam" id="PF02996">
    <property type="entry name" value="Prefoldin"/>
    <property type="match status" value="1"/>
</dbReference>
<feature type="compositionally biased region" description="Polar residues" evidence="4">
    <location>
        <begin position="193"/>
        <end position="207"/>
    </location>
</feature>
<dbReference type="PANTHER" id="PTHR15111">
    <property type="entry name" value="RNA POLYMERASE II SUBUNIT 5-MEDIATING PROTEIN NNX3"/>
    <property type="match status" value="1"/>
</dbReference>
<dbReference type="SUPFAM" id="SSF46579">
    <property type="entry name" value="Prefoldin"/>
    <property type="match status" value="1"/>
</dbReference>
<feature type="compositionally biased region" description="Basic and acidic residues" evidence="4">
    <location>
        <begin position="78"/>
        <end position="101"/>
    </location>
</feature>
<name>A0A8J8NRE6_HALGN</name>
<dbReference type="InterPro" id="IPR009053">
    <property type="entry name" value="Prefoldin"/>
</dbReference>
<comment type="subcellular location">
    <subcellularLocation>
        <location evidence="1">Nucleus</location>
    </subcellularLocation>
</comment>
<dbReference type="Gene3D" id="1.10.287.370">
    <property type="match status" value="1"/>
</dbReference>
<feature type="region of interest" description="Disordered" evidence="4">
    <location>
        <begin position="78"/>
        <end position="116"/>
    </location>
</feature>
<protein>
    <submittedName>
        <fullName evidence="5">Uncharacterized protein</fullName>
    </submittedName>
</protein>
<evidence type="ECO:0000313" key="6">
    <source>
        <dbReference type="Proteomes" id="UP000785679"/>
    </source>
</evidence>
<proteinExistence type="inferred from homology"/>
<comment type="caution">
    <text evidence="5">The sequence shown here is derived from an EMBL/GenBank/DDBJ whole genome shotgun (WGS) entry which is preliminary data.</text>
</comment>
<comment type="similarity">
    <text evidence="3">Belongs to the RNA polymerase II subunit 5-mediating protein family.</text>
</comment>
<dbReference type="GO" id="GO:0000122">
    <property type="term" value="P:negative regulation of transcription by RNA polymerase II"/>
    <property type="evidence" value="ECO:0007669"/>
    <property type="project" value="TreeGrafter"/>
</dbReference>
<dbReference type="InterPro" id="IPR004127">
    <property type="entry name" value="Prefoldin_subunit_alpha"/>
</dbReference>
<evidence type="ECO:0000256" key="1">
    <source>
        <dbReference type="ARBA" id="ARBA00004123"/>
    </source>
</evidence>
<gene>
    <name evidence="5" type="ORF">FGO68_gene9401</name>
</gene>
<dbReference type="InterPro" id="IPR052255">
    <property type="entry name" value="RNA_pol_II_subunit5-mediator"/>
</dbReference>
<dbReference type="EMBL" id="RRYP01007931">
    <property type="protein sequence ID" value="TNV80138.1"/>
    <property type="molecule type" value="Genomic_DNA"/>
</dbReference>
<sequence length="257" mass="29578">MVPLSDVGFMRGQVKHSNEVLVFLGDGYFVQRTAHECQPIIQRRIEKIQQQLDALESNLQREQGLKEVMQEEFKLAETESRWTKEGHLEIREEVQESDINKKGVQSTSDDDSDDDDLETQLRKHRERLAQRQPTASDKQAEQLLQKLRAPATAQPTSQEPVAKSPADLRKMMEKVANSQQEETKSMLPLKSILKTSQPQQPPVSSTGIKREAPIITERIVERNPVQLVPLQSKPEEDEEPQRPKKVSRFKKERQENQ</sequence>
<evidence type="ECO:0000313" key="5">
    <source>
        <dbReference type="EMBL" id="TNV80138.1"/>
    </source>
</evidence>
<reference evidence="5" key="1">
    <citation type="submission" date="2019-06" db="EMBL/GenBank/DDBJ databases">
        <authorList>
            <person name="Zheng W."/>
        </authorList>
    </citation>
    <scope>NUCLEOTIDE SEQUENCE</scope>
    <source>
        <strain evidence="5">QDHG01</strain>
    </source>
</reference>
<dbReference type="GO" id="GO:0003682">
    <property type="term" value="F:chromatin binding"/>
    <property type="evidence" value="ECO:0007669"/>
    <property type="project" value="TreeGrafter"/>
</dbReference>
<feature type="region of interest" description="Disordered" evidence="4">
    <location>
        <begin position="148"/>
        <end position="257"/>
    </location>
</feature>
<evidence type="ECO:0000256" key="4">
    <source>
        <dbReference type="SAM" id="MobiDB-lite"/>
    </source>
</evidence>
<dbReference type="AlphaFoldDB" id="A0A8J8NRE6"/>
<accession>A0A8J8NRE6</accession>
<dbReference type="GO" id="GO:0005634">
    <property type="term" value="C:nucleus"/>
    <property type="evidence" value="ECO:0007669"/>
    <property type="project" value="UniProtKB-SubCell"/>
</dbReference>
<dbReference type="GO" id="GO:0019212">
    <property type="term" value="F:phosphatase inhibitor activity"/>
    <property type="evidence" value="ECO:0007669"/>
    <property type="project" value="TreeGrafter"/>
</dbReference>
<dbReference type="PANTHER" id="PTHR15111:SF0">
    <property type="entry name" value="UNCONVENTIONAL PREFOLDIN RPB5 INTERACTOR 1"/>
    <property type="match status" value="1"/>
</dbReference>
<keyword evidence="2" id="KW-0539">Nucleus</keyword>
<organism evidence="5 6">
    <name type="scientific">Halteria grandinella</name>
    <dbReference type="NCBI Taxonomy" id="5974"/>
    <lineage>
        <taxon>Eukaryota</taxon>
        <taxon>Sar</taxon>
        <taxon>Alveolata</taxon>
        <taxon>Ciliophora</taxon>
        <taxon>Intramacronucleata</taxon>
        <taxon>Spirotrichea</taxon>
        <taxon>Stichotrichia</taxon>
        <taxon>Sporadotrichida</taxon>
        <taxon>Halteriidae</taxon>
        <taxon>Halteria</taxon>
    </lineage>
</organism>